<accession>A0A4S4M459</accession>
<proteinExistence type="predicted"/>
<evidence type="ECO:0000256" key="5">
    <source>
        <dbReference type="ARBA" id="ARBA00022801"/>
    </source>
</evidence>
<dbReference type="Pfam" id="PF00078">
    <property type="entry name" value="RVT_1"/>
    <property type="match status" value="1"/>
</dbReference>
<dbReference type="Gene3D" id="3.30.70.270">
    <property type="match status" value="2"/>
</dbReference>
<comment type="caution">
    <text evidence="8">The sequence shown here is derived from an EMBL/GenBank/DDBJ whole genome shotgun (WGS) entry which is preliminary data.</text>
</comment>
<dbReference type="OrthoDB" id="2446696at2759"/>
<organism evidence="8 9">
    <name type="scientific">Antrodiella citrinella</name>
    <dbReference type="NCBI Taxonomy" id="2447956"/>
    <lineage>
        <taxon>Eukaryota</taxon>
        <taxon>Fungi</taxon>
        <taxon>Dikarya</taxon>
        <taxon>Basidiomycota</taxon>
        <taxon>Agaricomycotina</taxon>
        <taxon>Agaricomycetes</taxon>
        <taxon>Polyporales</taxon>
        <taxon>Steccherinaceae</taxon>
        <taxon>Antrodiella</taxon>
    </lineage>
</organism>
<evidence type="ECO:0000259" key="7">
    <source>
        <dbReference type="PROSITE" id="PS50878"/>
    </source>
</evidence>
<evidence type="ECO:0000313" key="9">
    <source>
        <dbReference type="Proteomes" id="UP000308730"/>
    </source>
</evidence>
<dbReference type="CDD" id="cd09274">
    <property type="entry name" value="RNase_HI_RT_Ty3"/>
    <property type="match status" value="1"/>
</dbReference>
<gene>
    <name evidence="8" type="ORF">EUX98_g8684</name>
</gene>
<dbReference type="Gene3D" id="1.10.340.70">
    <property type="match status" value="1"/>
</dbReference>
<keyword evidence="6" id="KW-0695">RNA-directed DNA polymerase</keyword>
<dbReference type="PROSITE" id="PS50878">
    <property type="entry name" value="RT_POL"/>
    <property type="match status" value="1"/>
</dbReference>
<dbReference type="GO" id="GO:0003964">
    <property type="term" value="F:RNA-directed DNA polymerase activity"/>
    <property type="evidence" value="ECO:0007669"/>
    <property type="project" value="UniProtKB-KW"/>
</dbReference>
<dbReference type="InterPro" id="IPR000477">
    <property type="entry name" value="RT_dom"/>
</dbReference>
<keyword evidence="9" id="KW-1185">Reference proteome</keyword>
<sequence length="850" mass="97271">MHTKLPRPSVQEVPDEEPLVVKNPDAEWLLPEISAPIDLVASIPEPVAPNEAPESPDLAFIDLDHMEAGDVLISWTPGETIIRVFDVENTPFSADVPASDPILSTSIGRTTVWKSGKYSVGQPTWIRAKINPAMEMAQKEHAKQKTRTFDEMVPDIYHEFRDIFEKKALERFPESRPYDHAIDLKPEFIPRNCKIYPMSPKELEALNEFIDENSRKGYIRPSKSPMASPFFFVSKKDGSLRPCQDYRYLNEGTVKNAYPLPLISDLVEQLKGATVFSKFDLRSGYNNVQIKDGDQWKAAFKCARGLFEPTVMFFGLCNSPATFQNMMNELFADMIDEGWLVIYMDDMLIFSKDLETHKERTHRLFKRLRENDLFLKPEKCLFEVDEVEFLGMIIRPDTVAMDPTKLDGIKDWPTPTTVKGVRSFLGFGNFYRRFISHYSDLARPLNDLTRKDQPWEWKEAQQQAFTTLKERFAEAPVLIIPDKTKPFQVESDASKFATGAVIRQQDSNGDWHPCAYLSQSLNEAERNYQIYDRELLGIIRALTEWRHLLEGNMHPVDILSDHKNLTFFRTPQKLNRRQARWHLFLSQFDIQLRHVPGTKMIQSDTLSRLHHLNQEINDNDNITLLPDALFTNTMDLSETEHHILLLPDNLFVNAMDITLAEQIRTHTSQDKGIPKTVADVHSKGPLLMRSALDDWKFEDGITYFKGRIYVPEDETLRRDIVRRYHDLPAAGHPGQYGTLASLKRDFYWPGMGVFVKNYVTGCAACQQMKPNTHPTGPPLMPIPVHAAAKPFEYINLDFITDLPESSGYSAIMVVADHDATKGAILAPCTKSVDAMGTADLLFDYVYKRFG</sequence>
<keyword evidence="5" id="KW-0378">Hydrolase</keyword>
<evidence type="ECO:0000256" key="1">
    <source>
        <dbReference type="ARBA" id="ARBA00022679"/>
    </source>
</evidence>
<dbReference type="Pfam" id="PF17921">
    <property type="entry name" value="Integrase_H2C2"/>
    <property type="match status" value="1"/>
</dbReference>
<dbReference type="InterPro" id="IPR041588">
    <property type="entry name" value="Integrase_H2C2"/>
</dbReference>
<keyword evidence="4" id="KW-0255">Endonuclease</keyword>
<dbReference type="InterPro" id="IPR043502">
    <property type="entry name" value="DNA/RNA_pol_sf"/>
</dbReference>
<dbReference type="Pfam" id="PF17917">
    <property type="entry name" value="RT_RNaseH"/>
    <property type="match status" value="1"/>
</dbReference>
<keyword evidence="2" id="KW-0548">Nucleotidyltransferase</keyword>
<dbReference type="InterPro" id="IPR050951">
    <property type="entry name" value="Retrovirus_Pol_polyprotein"/>
</dbReference>
<evidence type="ECO:0000256" key="6">
    <source>
        <dbReference type="ARBA" id="ARBA00022918"/>
    </source>
</evidence>
<evidence type="ECO:0000256" key="2">
    <source>
        <dbReference type="ARBA" id="ARBA00022695"/>
    </source>
</evidence>
<evidence type="ECO:0000256" key="3">
    <source>
        <dbReference type="ARBA" id="ARBA00022722"/>
    </source>
</evidence>
<keyword evidence="3" id="KW-0540">Nuclease</keyword>
<dbReference type="SUPFAM" id="SSF56672">
    <property type="entry name" value="DNA/RNA polymerases"/>
    <property type="match status" value="1"/>
</dbReference>
<reference evidence="8 9" key="1">
    <citation type="submission" date="2019-02" db="EMBL/GenBank/DDBJ databases">
        <title>Genome sequencing of the rare red list fungi Antrodiella citrinella (Flaviporus citrinellus).</title>
        <authorList>
            <person name="Buettner E."/>
            <person name="Kellner H."/>
        </authorList>
    </citation>
    <scope>NUCLEOTIDE SEQUENCE [LARGE SCALE GENOMIC DNA]</scope>
    <source>
        <strain evidence="8 9">DSM 108506</strain>
    </source>
</reference>
<dbReference type="CDD" id="cd01647">
    <property type="entry name" value="RT_LTR"/>
    <property type="match status" value="1"/>
</dbReference>
<dbReference type="GO" id="GO:0004519">
    <property type="term" value="F:endonuclease activity"/>
    <property type="evidence" value="ECO:0007669"/>
    <property type="project" value="UniProtKB-KW"/>
</dbReference>
<dbReference type="FunFam" id="3.30.70.270:FF:000020">
    <property type="entry name" value="Transposon Tf2-6 polyprotein-like Protein"/>
    <property type="match status" value="1"/>
</dbReference>
<dbReference type="InterPro" id="IPR041373">
    <property type="entry name" value="RT_RNaseH"/>
</dbReference>
<evidence type="ECO:0000313" key="8">
    <source>
        <dbReference type="EMBL" id="THH19889.1"/>
    </source>
</evidence>
<evidence type="ECO:0000256" key="4">
    <source>
        <dbReference type="ARBA" id="ARBA00022759"/>
    </source>
</evidence>
<keyword evidence="1" id="KW-0808">Transferase</keyword>
<protein>
    <recommendedName>
        <fullName evidence="7">Reverse transcriptase domain-containing protein</fullName>
    </recommendedName>
</protein>
<dbReference type="PANTHER" id="PTHR37984:SF5">
    <property type="entry name" value="PROTEIN NYNRIN-LIKE"/>
    <property type="match status" value="1"/>
</dbReference>
<dbReference type="AlphaFoldDB" id="A0A4S4M459"/>
<dbReference type="Proteomes" id="UP000308730">
    <property type="component" value="Unassembled WGS sequence"/>
</dbReference>
<dbReference type="GO" id="GO:0016787">
    <property type="term" value="F:hydrolase activity"/>
    <property type="evidence" value="ECO:0007669"/>
    <property type="project" value="UniProtKB-KW"/>
</dbReference>
<dbReference type="Gene3D" id="3.10.10.10">
    <property type="entry name" value="HIV Type 1 Reverse Transcriptase, subunit A, domain 1"/>
    <property type="match status" value="1"/>
</dbReference>
<dbReference type="PANTHER" id="PTHR37984">
    <property type="entry name" value="PROTEIN CBG26694"/>
    <property type="match status" value="1"/>
</dbReference>
<dbReference type="EMBL" id="SGPM01000516">
    <property type="protein sequence ID" value="THH19889.1"/>
    <property type="molecule type" value="Genomic_DNA"/>
</dbReference>
<feature type="domain" description="Reverse transcriptase" evidence="7">
    <location>
        <begin position="214"/>
        <end position="394"/>
    </location>
</feature>
<dbReference type="InterPro" id="IPR043128">
    <property type="entry name" value="Rev_trsase/Diguanyl_cyclase"/>
</dbReference>
<name>A0A4S4M459_9APHY</name>
<feature type="non-terminal residue" evidence="8">
    <location>
        <position position="850"/>
    </location>
</feature>